<comment type="caution">
    <text evidence="5">The sequence shown here is derived from an EMBL/GenBank/DDBJ whole genome shotgun (WGS) entry which is preliminary data.</text>
</comment>
<evidence type="ECO:0000256" key="2">
    <source>
        <dbReference type="ARBA" id="ARBA00023125"/>
    </source>
</evidence>
<dbReference type="PANTHER" id="PTHR47894:SF1">
    <property type="entry name" value="HTH-TYPE TRANSCRIPTIONAL REGULATOR VQSM"/>
    <property type="match status" value="1"/>
</dbReference>
<dbReference type="InterPro" id="IPR020449">
    <property type="entry name" value="Tscrpt_reg_AraC-type_HTH"/>
</dbReference>
<dbReference type="SMART" id="SM00342">
    <property type="entry name" value="HTH_ARAC"/>
    <property type="match status" value="1"/>
</dbReference>
<protein>
    <submittedName>
        <fullName evidence="5">AraC family transcriptional regulator</fullName>
    </submittedName>
</protein>
<dbReference type="Proteomes" id="UP000070598">
    <property type="component" value="Unassembled WGS sequence"/>
</dbReference>
<dbReference type="EMBL" id="JYIK01000698">
    <property type="protein sequence ID" value="KWX09876.1"/>
    <property type="molecule type" value="Genomic_DNA"/>
</dbReference>
<dbReference type="PANTHER" id="PTHR47894">
    <property type="entry name" value="HTH-TYPE TRANSCRIPTIONAL REGULATOR GADX"/>
    <property type="match status" value="1"/>
</dbReference>
<keyword evidence="1" id="KW-0805">Transcription regulation</keyword>
<feature type="domain" description="HTH araC/xylS-type" evidence="4">
    <location>
        <begin position="233"/>
        <end position="331"/>
    </location>
</feature>
<dbReference type="AlphaFoldDB" id="A0A132MRU1"/>
<gene>
    <name evidence="5" type="ORF">TH66_14965</name>
    <name evidence="6" type="ORF">TR74_07020</name>
</gene>
<evidence type="ECO:0000313" key="5">
    <source>
        <dbReference type="EMBL" id="KWX00549.1"/>
    </source>
</evidence>
<evidence type="ECO:0000313" key="6">
    <source>
        <dbReference type="EMBL" id="KWX09876.1"/>
    </source>
</evidence>
<dbReference type="GO" id="GO:0005829">
    <property type="term" value="C:cytosol"/>
    <property type="evidence" value="ECO:0007669"/>
    <property type="project" value="TreeGrafter"/>
</dbReference>
<dbReference type="PROSITE" id="PS01124">
    <property type="entry name" value="HTH_ARAC_FAMILY_2"/>
    <property type="match status" value="1"/>
</dbReference>
<dbReference type="GO" id="GO:0000976">
    <property type="term" value="F:transcription cis-regulatory region binding"/>
    <property type="evidence" value="ECO:0007669"/>
    <property type="project" value="TreeGrafter"/>
</dbReference>
<dbReference type="Pfam" id="PF12625">
    <property type="entry name" value="Arabinose_bd"/>
    <property type="match status" value="1"/>
</dbReference>
<dbReference type="InterPro" id="IPR009057">
    <property type="entry name" value="Homeodomain-like_sf"/>
</dbReference>
<sequence>MSSRTIAMHHVRAALGGARRRGVAVEPLLLAAGISPLLLADDRARVLPEQFTRLIQELWDALDDEYMGFGNVPSKRGTFAMMCWAVIHCPDLGAALTRAAAFYGLFPSGPRFRLVHAAGEVRVELDMRETDDPDHFLTESLLVIWHRFANWLIGRRIPLSRVEFGYPAPAHVAEYDPMFGCPLVFDREVTALAFDERFLAAPLVQDEATLRVFLKNSPADLLSRREYGATVAARARRILTQGLGGSVPDLEAVAARLAMSPQTLRRRLREEGTSFRRIKDEIRRDAAIAGLVRGGESVEELTARLGFSEPSAFHRAFKRWTGTTPGAYRAGR</sequence>
<dbReference type="Pfam" id="PF12833">
    <property type="entry name" value="HTH_18"/>
    <property type="match status" value="1"/>
</dbReference>
<dbReference type="EMBL" id="JYIJ01000018">
    <property type="protein sequence ID" value="KWX00549.1"/>
    <property type="molecule type" value="Genomic_DNA"/>
</dbReference>
<organism evidence="5 8">
    <name type="scientific">Carbonactinospora thermoautotrophica</name>
    <dbReference type="NCBI Taxonomy" id="1469144"/>
    <lineage>
        <taxon>Bacteria</taxon>
        <taxon>Bacillati</taxon>
        <taxon>Actinomycetota</taxon>
        <taxon>Actinomycetes</taxon>
        <taxon>Kitasatosporales</taxon>
        <taxon>Carbonactinosporaceae</taxon>
        <taxon>Carbonactinospora</taxon>
    </lineage>
</organism>
<name>A0A132MRU1_9ACTN</name>
<keyword evidence="3" id="KW-0804">Transcription</keyword>
<dbReference type="PATRIC" id="fig|1469144.8.peg.2003"/>
<evidence type="ECO:0000313" key="7">
    <source>
        <dbReference type="Proteomes" id="UP000070598"/>
    </source>
</evidence>
<dbReference type="Proteomes" id="UP000070659">
    <property type="component" value="Unassembled WGS sequence"/>
</dbReference>
<reference evidence="7" key="1">
    <citation type="submission" date="2015-02" db="EMBL/GenBank/DDBJ databases">
        <title>Physiological reanalysis, assessment of diazotrophy, and genome sequences of multiple isolates of Streptomyces thermoautotrophicus.</title>
        <authorList>
            <person name="MacKellar D.C."/>
            <person name="Lieber L."/>
            <person name="Norman J."/>
            <person name="Bolger A."/>
            <person name="Tobin C."/>
            <person name="Murray J.W."/>
            <person name="Friesen M."/>
            <person name="Prell J."/>
        </authorList>
    </citation>
    <scope>NUCLEOTIDE SEQUENCE [LARGE SCALE GENOMIC DNA]</scope>
    <source>
        <strain evidence="7">UBT1</strain>
    </source>
</reference>
<dbReference type="GO" id="GO:0003700">
    <property type="term" value="F:DNA-binding transcription factor activity"/>
    <property type="evidence" value="ECO:0007669"/>
    <property type="project" value="InterPro"/>
</dbReference>
<dbReference type="InterPro" id="IPR018060">
    <property type="entry name" value="HTH_AraC"/>
</dbReference>
<reference evidence="5 8" key="2">
    <citation type="submission" date="2015-02" db="EMBL/GenBank/DDBJ databases">
        <title>Physiological reanalysis, assessment of diazotrophy, and genome sequences of multiple isolates of Streptomyces thermoautotrophicus.</title>
        <authorList>
            <person name="MacKellar D.C."/>
            <person name="Lieber L."/>
            <person name="Norman J."/>
            <person name="Bolger A."/>
            <person name="Tobin C."/>
            <person name="Murray J.W."/>
            <person name="Prell J."/>
        </authorList>
    </citation>
    <scope>NUCLEOTIDE SEQUENCE [LARGE SCALE GENOMIC DNA]</scope>
    <source>
        <strain evidence="5 8">UBT1</strain>
    </source>
</reference>
<dbReference type="PRINTS" id="PR00032">
    <property type="entry name" value="HTHARAC"/>
</dbReference>
<evidence type="ECO:0000259" key="4">
    <source>
        <dbReference type="PROSITE" id="PS01124"/>
    </source>
</evidence>
<evidence type="ECO:0000313" key="8">
    <source>
        <dbReference type="Proteomes" id="UP000070659"/>
    </source>
</evidence>
<proteinExistence type="predicted"/>
<evidence type="ECO:0000256" key="3">
    <source>
        <dbReference type="ARBA" id="ARBA00023163"/>
    </source>
</evidence>
<keyword evidence="2" id="KW-0238">DNA-binding</keyword>
<accession>A0A132MRU1</accession>
<dbReference type="Gene3D" id="1.10.10.60">
    <property type="entry name" value="Homeodomain-like"/>
    <property type="match status" value="1"/>
</dbReference>
<evidence type="ECO:0000256" key="1">
    <source>
        <dbReference type="ARBA" id="ARBA00023015"/>
    </source>
</evidence>
<dbReference type="InterPro" id="IPR032687">
    <property type="entry name" value="AraC-type_N"/>
</dbReference>
<dbReference type="SUPFAM" id="SSF46689">
    <property type="entry name" value="Homeodomain-like"/>
    <property type="match status" value="1"/>
</dbReference>
<dbReference type="RefSeq" id="WP_067070733.1">
    <property type="nucleotide sequence ID" value="NZ_CP171739.1"/>
</dbReference>